<dbReference type="InterPro" id="IPR014043">
    <property type="entry name" value="Acyl_transferase_dom"/>
</dbReference>
<keyword evidence="4" id="KW-0521">NADP</keyword>
<dbReference type="Pfam" id="PF00109">
    <property type="entry name" value="ketoacyl-synt"/>
    <property type="match status" value="1"/>
</dbReference>
<evidence type="ECO:0000256" key="3">
    <source>
        <dbReference type="ARBA" id="ARBA00022832"/>
    </source>
</evidence>
<feature type="domain" description="Ketosynthase family 3 (KS3)" evidence="9">
    <location>
        <begin position="61"/>
        <end position="247"/>
    </location>
</feature>
<dbReference type="InterPro" id="IPR014030">
    <property type="entry name" value="Ketoacyl_synth_N"/>
</dbReference>
<evidence type="ECO:0000313" key="12">
    <source>
        <dbReference type="Proteomes" id="UP000708208"/>
    </source>
</evidence>
<keyword evidence="8" id="KW-0511">Multifunctional enzyme</keyword>
<dbReference type="InterPro" id="IPR050091">
    <property type="entry name" value="PKS_NRPS_Biosynth_Enz"/>
</dbReference>
<proteinExistence type="predicted"/>
<evidence type="ECO:0000256" key="6">
    <source>
        <dbReference type="ARBA" id="ARBA00023098"/>
    </source>
</evidence>
<evidence type="ECO:0000256" key="5">
    <source>
        <dbReference type="ARBA" id="ARBA00023002"/>
    </source>
</evidence>
<keyword evidence="7" id="KW-0275">Fatty acid biosynthesis</keyword>
<dbReference type="OrthoDB" id="7630912at2759"/>
<keyword evidence="1" id="KW-0596">Phosphopantetheine</keyword>
<keyword evidence="12" id="KW-1185">Reference proteome</keyword>
<keyword evidence="5" id="KW-0560">Oxidoreductase</keyword>
<comment type="caution">
    <text evidence="11">The sequence shown here is derived from an EMBL/GenBank/DDBJ whole genome shotgun (WGS) entry which is preliminary data.</text>
</comment>
<dbReference type="PANTHER" id="PTHR43775">
    <property type="entry name" value="FATTY ACID SYNTHASE"/>
    <property type="match status" value="1"/>
</dbReference>
<evidence type="ECO:0000256" key="8">
    <source>
        <dbReference type="ARBA" id="ARBA00023268"/>
    </source>
</evidence>
<evidence type="ECO:0000259" key="9">
    <source>
        <dbReference type="SMART" id="SM00825"/>
    </source>
</evidence>
<gene>
    <name evidence="11" type="ORF">AFUS01_LOCUS36551</name>
</gene>
<name>A0A8J2L2Q3_9HEXA</name>
<dbReference type="Pfam" id="PF16197">
    <property type="entry name" value="KAsynt_C_assoc"/>
    <property type="match status" value="1"/>
</dbReference>
<keyword evidence="6" id="KW-0443">Lipid metabolism</keyword>
<evidence type="ECO:0000256" key="1">
    <source>
        <dbReference type="ARBA" id="ARBA00022450"/>
    </source>
</evidence>
<sequence>MPAKFPEFVIPSPCEDSDKFSTRLGSMNGNSRNVNTITYQNLSNEAESTMSNNRAVCSDEIAISGISARLPESDNLQEFQDNLFQGVDMITDDGRRWSPGLHGLPARSGKLKELDKFDATFFGVHAKQANFMDPQLRMLLELTYEAILDAGVNPTTIRGSRTVKSNMGHSEPASGLCSIAKMVLAMQKGVIPGNLHFNKPNPDIPALNDGRFKVVAQNTPWQGGIIGVNSFGFGGANVHVILKSNPKKLPQFISNSTPVLVPFSGRTQEAVEFGLKQVSSTTRDDELIALLQGIAREDINGHAWRGYAVLHDDRSDIDVQQKTKQEKPPVWFVFSGMGSQWSGMGRDLLQFKTFETSIKKSSELLFTYGVDLYDIILNDQSFDNVLTAFVGIAAIQVGLVDMLGSLGISPDGIIGHSVGELGCAYADGCFTAEQTVLAAYARGKAILESKLPLGGMAAVGLTWEEAKVQCPADIYPACHNSKDSVSVSGPAGSIKAFVEILKEKGIFAKEVNSSGQAFHSAYIADVGPKLRESLEKIIRVPKQRSERWISSSIPESAWNSALAKSSSAAYHVNNLLSPVLFQEALAYIPENAVVIEIAPHALLQAILKRSLSSSCVSIGLLNRSSPDNSSHFLNAIGKTYNAGLHPVVSNLYRKLEFPVSISTSLISPLLQWDHSISWNVAKFDQGWPITNDLQ</sequence>
<dbReference type="SMART" id="SM00827">
    <property type="entry name" value="PKS_AT"/>
    <property type="match status" value="1"/>
</dbReference>
<keyword evidence="2" id="KW-0444">Lipid biosynthesis</keyword>
<dbReference type="GO" id="GO:0004312">
    <property type="term" value="F:fatty acid synthase activity"/>
    <property type="evidence" value="ECO:0007669"/>
    <property type="project" value="TreeGrafter"/>
</dbReference>
<dbReference type="GO" id="GO:0016491">
    <property type="term" value="F:oxidoreductase activity"/>
    <property type="evidence" value="ECO:0007669"/>
    <property type="project" value="UniProtKB-KW"/>
</dbReference>
<dbReference type="AlphaFoldDB" id="A0A8J2L2Q3"/>
<protein>
    <submittedName>
        <fullName evidence="11">Uncharacterized protein</fullName>
    </submittedName>
</protein>
<dbReference type="Pfam" id="PF00698">
    <property type="entry name" value="Acyl_transf_1"/>
    <property type="match status" value="1"/>
</dbReference>
<keyword evidence="3" id="KW-0276">Fatty acid metabolism</keyword>
<evidence type="ECO:0000313" key="11">
    <source>
        <dbReference type="EMBL" id="CAG7826501.1"/>
    </source>
</evidence>
<evidence type="ECO:0000256" key="4">
    <source>
        <dbReference type="ARBA" id="ARBA00022857"/>
    </source>
</evidence>
<dbReference type="SMART" id="SM00825">
    <property type="entry name" value="PKS_KS"/>
    <property type="match status" value="1"/>
</dbReference>
<dbReference type="InterPro" id="IPR020841">
    <property type="entry name" value="PKS_Beta-ketoAc_synthase_dom"/>
</dbReference>
<dbReference type="EMBL" id="CAJVCH010539956">
    <property type="protein sequence ID" value="CAG7826501.1"/>
    <property type="molecule type" value="Genomic_DNA"/>
</dbReference>
<accession>A0A8J2L2Q3</accession>
<evidence type="ECO:0000256" key="2">
    <source>
        <dbReference type="ARBA" id="ARBA00022516"/>
    </source>
</evidence>
<dbReference type="PANTHER" id="PTHR43775:SF7">
    <property type="entry name" value="FATTY ACID SYNTHASE"/>
    <property type="match status" value="1"/>
</dbReference>
<feature type="domain" description="Malonyl-CoA:ACP transacylase (MAT)" evidence="10">
    <location>
        <begin position="333"/>
        <end position="625"/>
    </location>
</feature>
<dbReference type="Proteomes" id="UP000708208">
    <property type="component" value="Unassembled WGS sequence"/>
</dbReference>
<organism evidence="11 12">
    <name type="scientific">Allacma fusca</name>
    <dbReference type="NCBI Taxonomy" id="39272"/>
    <lineage>
        <taxon>Eukaryota</taxon>
        <taxon>Metazoa</taxon>
        <taxon>Ecdysozoa</taxon>
        <taxon>Arthropoda</taxon>
        <taxon>Hexapoda</taxon>
        <taxon>Collembola</taxon>
        <taxon>Symphypleona</taxon>
        <taxon>Sminthuridae</taxon>
        <taxon>Allacma</taxon>
    </lineage>
</organism>
<evidence type="ECO:0000259" key="10">
    <source>
        <dbReference type="SMART" id="SM00827"/>
    </source>
</evidence>
<dbReference type="InterPro" id="IPR032821">
    <property type="entry name" value="PKS_assoc"/>
</dbReference>
<reference evidence="11" key="1">
    <citation type="submission" date="2021-06" db="EMBL/GenBank/DDBJ databases">
        <authorList>
            <person name="Hodson N. C."/>
            <person name="Mongue J. A."/>
            <person name="Jaron S. K."/>
        </authorList>
    </citation>
    <scope>NUCLEOTIDE SEQUENCE</scope>
</reference>
<dbReference type="GO" id="GO:0006633">
    <property type="term" value="P:fatty acid biosynthetic process"/>
    <property type="evidence" value="ECO:0007669"/>
    <property type="project" value="UniProtKB-KW"/>
</dbReference>
<evidence type="ECO:0000256" key="7">
    <source>
        <dbReference type="ARBA" id="ARBA00023160"/>
    </source>
</evidence>